<dbReference type="Proteomes" id="UP001557470">
    <property type="component" value="Unassembled WGS sequence"/>
</dbReference>
<evidence type="ECO:0000256" key="6">
    <source>
        <dbReference type="ARBA" id="ARBA00022676"/>
    </source>
</evidence>
<evidence type="ECO:0000256" key="7">
    <source>
        <dbReference type="ARBA" id="ARBA00022679"/>
    </source>
</evidence>
<evidence type="ECO:0000256" key="4">
    <source>
        <dbReference type="ARBA" id="ARBA00005680"/>
    </source>
</evidence>
<evidence type="ECO:0000259" key="19">
    <source>
        <dbReference type="SMART" id="SM00458"/>
    </source>
</evidence>
<organism evidence="20 21">
    <name type="scientific">Umbra pygmaea</name>
    <name type="common">Eastern mudminnow</name>
    <dbReference type="NCBI Taxonomy" id="75934"/>
    <lineage>
        <taxon>Eukaryota</taxon>
        <taxon>Metazoa</taxon>
        <taxon>Chordata</taxon>
        <taxon>Craniata</taxon>
        <taxon>Vertebrata</taxon>
        <taxon>Euteleostomi</taxon>
        <taxon>Actinopterygii</taxon>
        <taxon>Neopterygii</taxon>
        <taxon>Teleostei</taxon>
        <taxon>Protacanthopterygii</taxon>
        <taxon>Esociformes</taxon>
        <taxon>Umbridae</taxon>
        <taxon>Umbra</taxon>
    </lineage>
</organism>
<dbReference type="PANTHER" id="PTHR11675:SF36">
    <property type="entry name" value="POLYPEPTIDE N-ACETYLGALACTOSAMINYLTRANSFERASE 15"/>
    <property type="match status" value="1"/>
</dbReference>
<evidence type="ECO:0000256" key="10">
    <source>
        <dbReference type="ARBA" id="ARBA00022968"/>
    </source>
</evidence>
<evidence type="ECO:0000313" key="20">
    <source>
        <dbReference type="EMBL" id="KAL0961834.1"/>
    </source>
</evidence>
<keyword evidence="11" id="KW-1133">Transmembrane helix</keyword>
<evidence type="ECO:0000256" key="13">
    <source>
        <dbReference type="ARBA" id="ARBA00023136"/>
    </source>
</evidence>
<dbReference type="SUPFAM" id="SSF53448">
    <property type="entry name" value="Nucleotide-diphospho-sugar transferases"/>
    <property type="match status" value="1"/>
</dbReference>
<proteinExistence type="inferred from homology"/>
<dbReference type="AlphaFoldDB" id="A0ABD0VVX9"/>
<evidence type="ECO:0000256" key="17">
    <source>
        <dbReference type="RuleBase" id="RU361242"/>
    </source>
</evidence>
<comment type="subcellular location">
    <subcellularLocation>
        <location evidence="2 17">Golgi apparatus membrane</location>
        <topology evidence="2 17">Single-pass type II membrane protein</topology>
    </subcellularLocation>
</comment>
<keyword evidence="21" id="KW-1185">Reference proteome</keyword>
<dbReference type="GO" id="GO:0016757">
    <property type="term" value="F:glycosyltransferase activity"/>
    <property type="evidence" value="ECO:0007669"/>
    <property type="project" value="UniProtKB-KW"/>
</dbReference>
<keyword evidence="8" id="KW-0812">Transmembrane</keyword>
<evidence type="ECO:0000256" key="14">
    <source>
        <dbReference type="ARBA" id="ARBA00023157"/>
    </source>
</evidence>
<dbReference type="InterPro" id="IPR000772">
    <property type="entry name" value="Ricin_B_lectin"/>
</dbReference>
<keyword evidence="7 17" id="KW-0808">Transferase</keyword>
<dbReference type="FunFam" id="3.90.550.10:FF:000053">
    <property type="entry name" value="Polypeptide N-acetylgalactosaminyltransferase"/>
    <property type="match status" value="1"/>
</dbReference>
<dbReference type="EC" id="2.4.1.-" evidence="17"/>
<keyword evidence="9 17" id="KW-0430">Lectin</keyword>
<keyword evidence="12 17" id="KW-0333">Golgi apparatus</keyword>
<keyword evidence="15" id="KW-0325">Glycoprotein</keyword>
<feature type="region of interest" description="Disordered" evidence="18">
    <location>
        <begin position="599"/>
        <end position="620"/>
    </location>
</feature>
<comment type="similarity">
    <text evidence="4 17">Belongs to the glycosyltransferase 2 family. GalNAc-T subfamily.</text>
</comment>
<evidence type="ECO:0000256" key="3">
    <source>
        <dbReference type="ARBA" id="ARBA00004922"/>
    </source>
</evidence>
<dbReference type="InterPro" id="IPR045885">
    <property type="entry name" value="GalNAc-T"/>
</dbReference>
<dbReference type="Pfam" id="PF02709">
    <property type="entry name" value="Glyco_transf_7C"/>
    <property type="match status" value="1"/>
</dbReference>
<evidence type="ECO:0000256" key="5">
    <source>
        <dbReference type="ARBA" id="ARBA00012644"/>
    </source>
</evidence>
<dbReference type="InterPro" id="IPR001173">
    <property type="entry name" value="Glyco_trans_2-like"/>
</dbReference>
<dbReference type="InterPro" id="IPR027791">
    <property type="entry name" value="Galactosyl_T_C"/>
</dbReference>
<name>A0ABD0VVX9_UMBPY</name>
<evidence type="ECO:0000256" key="2">
    <source>
        <dbReference type="ARBA" id="ARBA00004323"/>
    </source>
</evidence>
<dbReference type="GO" id="GO:0030246">
    <property type="term" value="F:carbohydrate binding"/>
    <property type="evidence" value="ECO:0007669"/>
    <property type="project" value="UniProtKB-KW"/>
</dbReference>
<dbReference type="Gene3D" id="2.80.10.50">
    <property type="match status" value="1"/>
</dbReference>
<comment type="cofactor">
    <cofactor evidence="1 17">
        <name>Mn(2+)</name>
        <dbReference type="ChEBI" id="CHEBI:29035"/>
    </cofactor>
</comment>
<dbReference type="PROSITE" id="PS50231">
    <property type="entry name" value="RICIN_B_LECTIN"/>
    <property type="match status" value="1"/>
</dbReference>
<dbReference type="EMBL" id="JAGEUA010000011">
    <property type="protein sequence ID" value="KAL0961834.1"/>
    <property type="molecule type" value="Genomic_DNA"/>
</dbReference>
<gene>
    <name evidence="20" type="ORF">UPYG_G00332280</name>
</gene>
<dbReference type="SMART" id="SM00458">
    <property type="entry name" value="RICIN"/>
    <property type="match status" value="1"/>
</dbReference>
<dbReference type="Gene3D" id="3.90.550.10">
    <property type="entry name" value="Spore Coat Polysaccharide Biosynthesis Protein SpsA, Chain A"/>
    <property type="match status" value="1"/>
</dbReference>
<dbReference type="InterPro" id="IPR035992">
    <property type="entry name" value="Ricin_B-like_lectins"/>
</dbReference>
<dbReference type="GO" id="GO:0000139">
    <property type="term" value="C:Golgi membrane"/>
    <property type="evidence" value="ECO:0007669"/>
    <property type="project" value="UniProtKB-SubCell"/>
</dbReference>
<keyword evidence="10" id="KW-0735">Signal-anchor</keyword>
<feature type="compositionally biased region" description="Basic and acidic residues" evidence="18">
    <location>
        <begin position="599"/>
        <end position="608"/>
    </location>
</feature>
<sequence>MTLWRRPYRRMILCFWVLILALSVATLALLELLFWDKNQTPPSSPLHRVQPLFSGPLELEVMLDSRDQDKPEYGFGLTQLSSLREDHLLFVPVTQVRTSSTSPRMESYRMMKSSAKKQSAVRVQAIGDMGRLDGRESDKHKYALKKYGFNEVLSDRISLHRRLPEVRDPECLVERYSESLPSASVVICFHDEAWSTLLRTVHSVLDTAPRKHLREVLLVDDLSQHGHLKSVLSEYVSRLEGVRLVRSMRHLGVAGCRSLGAARALGEVLVFMDSHCECHGGWLEPLLERVAQDRTRVVSPIIDVIDGQTFQYNATQWPHRGVFDWRLDFHWEPLSQHKHLDSSAEPVRCPALAGSILALDRHFFLSVGAYDPGMQLWGAEHTELSIRVWLCGGSMEVVPCSRVAHLGRHHTHYHLPYHQDIQQRNKIRLAETWLESYRNIYYRRDMLAHFIRQSESPNITERVRLKTSLGCRNFHWFLNNIYPELYVPEDPPSSSGELYNVGTGYCADYPIGGSPEGGAMDVAPCRGNGYQHCELNSLGEMRWGPAGRLCFAGLGERVILTPCLANQPPHTKLRWRVIKLSGQVVHLETQRCLEAVKDKGGEERDMGGHQRGGNPNHRGLFLRPCARHPRQQWHFEQLFIHNGA</sequence>
<comment type="pathway">
    <text evidence="3 17">Protein modification; protein glycosylation.</text>
</comment>
<keyword evidence="14 17" id="KW-1015">Disulfide bond</keyword>
<keyword evidence="16 17" id="KW-0464">Manganese</keyword>
<keyword evidence="6 17" id="KW-0328">Glycosyltransferase</keyword>
<dbReference type="Pfam" id="PF00535">
    <property type="entry name" value="Glycos_transf_2"/>
    <property type="match status" value="1"/>
</dbReference>
<evidence type="ECO:0000313" key="21">
    <source>
        <dbReference type="Proteomes" id="UP001557470"/>
    </source>
</evidence>
<protein>
    <recommendedName>
        <fullName evidence="5 17">Polypeptide N-acetylgalactosaminyltransferase</fullName>
        <ecNumber evidence="17">2.4.1.-</ecNumber>
    </recommendedName>
    <alternativeName>
        <fullName evidence="17">Protein-UDP acetylgalactosaminyltransferase</fullName>
    </alternativeName>
</protein>
<keyword evidence="13" id="KW-0472">Membrane</keyword>
<evidence type="ECO:0000256" key="16">
    <source>
        <dbReference type="ARBA" id="ARBA00023211"/>
    </source>
</evidence>
<feature type="domain" description="Ricin B lectin" evidence="19">
    <location>
        <begin position="495"/>
        <end position="636"/>
    </location>
</feature>
<dbReference type="SUPFAM" id="SSF50370">
    <property type="entry name" value="Ricin B-like lectins"/>
    <property type="match status" value="1"/>
</dbReference>
<reference evidence="20 21" key="1">
    <citation type="submission" date="2024-06" db="EMBL/GenBank/DDBJ databases">
        <authorList>
            <person name="Pan Q."/>
            <person name="Wen M."/>
            <person name="Jouanno E."/>
            <person name="Zahm M."/>
            <person name="Klopp C."/>
            <person name="Cabau C."/>
            <person name="Louis A."/>
            <person name="Berthelot C."/>
            <person name="Parey E."/>
            <person name="Roest Crollius H."/>
            <person name="Montfort J."/>
            <person name="Robinson-Rechavi M."/>
            <person name="Bouchez O."/>
            <person name="Lampietro C."/>
            <person name="Lopez Roques C."/>
            <person name="Donnadieu C."/>
            <person name="Postlethwait J."/>
            <person name="Bobe J."/>
            <person name="Verreycken H."/>
            <person name="Guiguen Y."/>
        </authorList>
    </citation>
    <scope>NUCLEOTIDE SEQUENCE [LARGE SCALE GENOMIC DNA]</scope>
    <source>
        <strain evidence="20">Up_M1</strain>
        <tissue evidence="20">Testis</tissue>
    </source>
</reference>
<evidence type="ECO:0000256" key="15">
    <source>
        <dbReference type="ARBA" id="ARBA00023180"/>
    </source>
</evidence>
<dbReference type="CDD" id="cd02510">
    <property type="entry name" value="pp-GalNAc-T"/>
    <property type="match status" value="1"/>
</dbReference>
<dbReference type="InterPro" id="IPR029044">
    <property type="entry name" value="Nucleotide-diphossugar_trans"/>
</dbReference>
<evidence type="ECO:0000256" key="8">
    <source>
        <dbReference type="ARBA" id="ARBA00022692"/>
    </source>
</evidence>
<evidence type="ECO:0000256" key="18">
    <source>
        <dbReference type="SAM" id="MobiDB-lite"/>
    </source>
</evidence>
<dbReference type="PANTHER" id="PTHR11675">
    <property type="entry name" value="N-ACETYLGALACTOSAMINYLTRANSFERASE"/>
    <property type="match status" value="1"/>
</dbReference>
<comment type="caution">
    <text evidence="20">The sequence shown here is derived from an EMBL/GenBank/DDBJ whole genome shotgun (WGS) entry which is preliminary data.</text>
</comment>
<dbReference type="Pfam" id="PF00652">
    <property type="entry name" value="Ricin_B_lectin"/>
    <property type="match status" value="1"/>
</dbReference>
<accession>A0ABD0VVX9</accession>
<evidence type="ECO:0000256" key="11">
    <source>
        <dbReference type="ARBA" id="ARBA00022989"/>
    </source>
</evidence>
<evidence type="ECO:0000256" key="12">
    <source>
        <dbReference type="ARBA" id="ARBA00023034"/>
    </source>
</evidence>
<evidence type="ECO:0000256" key="9">
    <source>
        <dbReference type="ARBA" id="ARBA00022734"/>
    </source>
</evidence>
<evidence type="ECO:0000256" key="1">
    <source>
        <dbReference type="ARBA" id="ARBA00001936"/>
    </source>
</evidence>